<proteinExistence type="predicted"/>
<organism evidence="2 3">
    <name type="scientific">Microvirga guangxiensis</name>
    <dbReference type="NCBI Taxonomy" id="549386"/>
    <lineage>
        <taxon>Bacteria</taxon>
        <taxon>Pseudomonadati</taxon>
        <taxon>Pseudomonadota</taxon>
        <taxon>Alphaproteobacteria</taxon>
        <taxon>Hyphomicrobiales</taxon>
        <taxon>Methylobacteriaceae</taxon>
        <taxon>Microvirga</taxon>
    </lineage>
</organism>
<sequence>MTATAVVGMVTSLLISAATRRIDRRVVVLAFSVLLIASDVLVAVAANLPFLLLGRVMLGPCARYHVKRPTATCRSRPPVPHGLA</sequence>
<dbReference type="STRING" id="549386.SAMN02927923_03404"/>
<dbReference type="InterPro" id="IPR036259">
    <property type="entry name" value="MFS_trans_sf"/>
</dbReference>
<keyword evidence="1" id="KW-0812">Transmembrane</keyword>
<keyword evidence="1" id="KW-0472">Membrane</keyword>
<keyword evidence="2" id="KW-0813">Transport</keyword>
<dbReference type="Proteomes" id="UP000199569">
    <property type="component" value="Unassembled WGS sequence"/>
</dbReference>
<keyword evidence="1" id="KW-1133">Transmembrane helix</keyword>
<dbReference type="Gene3D" id="1.20.1250.20">
    <property type="entry name" value="MFS general substrate transporter like domains"/>
    <property type="match status" value="1"/>
</dbReference>
<evidence type="ECO:0000313" key="2">
    <source>
        <dbReference type="EMBL" id="SCZ01079.1"/>
    </source>
</evidence>
<dbReference type="SUPFAM" id="SSF103473">
    <property type="entry name" value="MFS general substrate transporter"/>
    <property type="match status" value="1"/>
</dbReference>
<feature type="transmembrane region" description="Helical" evidence="1">
    <location>
        <begin position="28"/>
        <end position="53"/>
    </location>
</feature>
<dbReference type="EMBL" id="FMVJ01000010">
    <property type="protein sequence ID" value="SCZ01079.1"/>
    <property type="molecule type" value="Genomic_DNA"/>
</dbReference>
<name>A0A1G5KMB2_9HYPH</name>
<dbReference type="RefSeq" id="WP_244510625.1">
    <property type="nucleotide sequence ID" value="NZ_FMVJ01000010.1"/>
</dbReference>
<protein>
    <submittedName>
        <fullName evidence="2">Sugar transporter</fullName>
    </submittedName>
</protein>
<dbReference type="AlphaFoldDB" id="A0A1G5KMB2"/>
<gene>
    <name evidence="2" type="ORF">SAMN02927923_03404</name>
</gene>
<reference evidence="2 3" key="1">
    <citation type="submission" date="2016-10" db="EMBL/GenBank/DDBJ databases">
        <authorList>
            <person name="de Groot N.N."/>
        </authorList>
    </citation>
    <scope>NUCLEOTIDE SEQUENCE [LARGE SCALE GENOMIC DNA]</scope>
    <source>
        <strain evidence="2 3">CGMCC 1.7666</strain>
    </source>
</reference>
<evidence type="ECO:0000313" key="3">
    <source>
        <dbReference type="Proteomes" id="UP000199569"/>
    </source>
</evidence>
<keyword evidence="2" id="KW-0762">Sugar transport</keyword>
<accession>A0A1G5KMB2</accession>
<keyword evidence="3" id="KW-1185">Reference proteome</keyword>
<evidence type="ECO:0000256" key="1">
    <source>
        <dbReference type="SAM" id="Phobius"/>
    </source>
</evidence>